<dbReference type="Gene3D" id="3.10.410.10">
    <property type="entry name" value="Formyltetrahydrofolate synthetase, domain 3"/>
    <property type="match status" value="1"/>
</dbReference>
<keyword evidence="4 6" id="KW-0547">Nucleotide-binding</keyword>
<dbReference type="PROSITE" id="PS00721">
    <property type="entry name" value="FTHFS_1"/>
    <property type="match status" value="1"/>
</dbReference>
<feature type="binding site" evidence="6">
    <location>
        <begin position="54"/>
        <end position="61"/>
    </location>
    <ligand>
        <name>ATP</name>
        <dbReference type="ChEBI" id="CHEBI:30616"/>
    </ligand>
</feature>
<organism evidence="7 8">
    <name type="scientific">Cuniculiplasma divulgatum</name>
    <dbReference type="NCBI Taxonomy" id="1673428"/>
    <lineage>
        <taxon>Archaea</taxon>
        <taxon>Methanobacteriati</taxon>
        <taxon>Thermoplasmatota</taxon>
        <taxon>Thermoplasmata</taxon>
        <taxon>Thermoplasmatales</taxon>
        <taxon>Cuniculiplasmataceae</taxon>
        <taxon>Cuniculiplasma</taxon>
    </lineage>
</organism>
<dbReference type="SUPFAM" id="SSF52540">
    <property type="entry name" value="P-loop containing nucleoside triphosphate hydrolases"/>
    <property type="match status" value="1"/>
</dbReference>
<dbReference type="GO" id="GO:0005524">
    <property type="term" value="F:ATP binding"/>
    <property type="evidence" value="ECO:0007669"/>
    <property type="project" value="UniProtKB-UniRule"/>
</dbReference>
<gene>
    <name evidence="6" type="primary">fhs</name>
    <name evidence="7" type="ORF">CSP5_1051</name>
</gene>
<comment type="pathway">
    <text evidence="1 6">One-carbon metabolism; tetrahydrofolate interconversion.</text>
</comment>
<reference evidence="7 8" key="1">
    <citation type="submission" date="2016-04" db="EMBL/GenBank/DDBJ databases">
        <authorList>
            <person name="Evans L.H."/>
            <person name="Alamgir A."/>
            <person name="Owens N."/>
            <person name="Weber N.D."/>
            <person name="Virtaneva K."/>
            <person name="Barbian K."/>
            <person name="Babar A."/>
            <person name="Rosenke K."/>
        </authorList>
    </citation>
    <scope>NUCLEOTIDE SEQUENCE [LARGE SCALE GENOMIC DNA]</scope>
    <source>
        <strain evidence="8">S5(T) (JCM 30642 \VKM B-2941)</strain>
    </source>
</reference>
<keyword evidence="2 6" id="KW-0554">One-carbon metabolism</keyword>
<evidence type="ECO:0000256" key="5">
    <source>
        <dbReference type="ARBA" id="ARBA00022840"/>
    </source>
</evidence>
<protein>
    <recommendedName>
        <fullName evidence="6">Formate--tetrahydrofolate ligase</fullName>
        <ecNumber evidence="6">6.3.4.3</ecNumber>
    </recommendedName>
    <alternativeName>
        <fullName evidence="6">Formyltetrahydrofolate synthetase</fullName>
        <shortName evidence="6">FHS</shortName>
        <shortName evidence="6">FTHFS</shortName>
    </alternativeName>
</protein>
<proteinExistence type="inferred from homology"/>
<dbReference type="Proteomes" id="UP000195607">
    <property type="component" value="Chromosome I"/>
</dbReference>
<dbReference type="Gene3D" id="3.30.1510.10">
    <property type="entry name" value="Domain 2, N(10)-formyltetrahydrofolate synthetase"/>
    <property type="match status" value="1"/>
</dbReference>
<dbReference type="HAMAP" id="MF_01543">
    <property type="entry name" value="FTHFS"/>
    <property type="match status" value="1"/>
</dbReference>
<dbReference type="EC" id="6.3.4.3" evidence="6"/>
<keyword evidence="5 6" id="KW-0067">ATP-binding</keyword>
<dbReference type="Gene3D" id="3.40.50.300">
    <property type="entry name" value="P-loop containing nucleotide triphosphate hydrolases"/>
    <property type="match status" value="1"/>
</dbReference>
<name>A0A1N5UNS1_9ARCH</name>
<dbReference type="EMBL" id="LT671858">
    <property type="protein sequence ID" value="SIM62210.1"/>
    <property type="molecule type" value="Genomic_DNA"/>
</dbReference>
<evidence type="ECO:0000256" key="4">
    <source>
        <dbReference type="ARBA" id="ARBA00022741"/>
    </source>
</evidence>
<evidence type="ECO:0000256" key="1">
    <source>
        <dbReference type="ARBA" id="ARBA00004777"/>
    </source>
</evidence>
<dbReference type="UniPathway" id="UPA00193"/>
<sequence length="535" mass="58088">MIGMENIMDIAANLGIDREYIDNYGKYMAKISLKALDKGNKNGKLILVTAMTPTKYGEGKTTNTIGLSQAFKKLGKNVSISIREPSMGPCFGVKGGATGGGKSKVEPSDKINLLFTGDFPAITGAHNLLSSMIQNHIYHGNQLKIDPEKITFPRTIDMNDRSLRDMILNAGGKENGPLTRDSFVITPASEIMAIMGFSMDYDDLVRRLSKILIGYDINGKPVYSGDLKAEGAMAAILSDAIKPNIVQTTEGVPAFIHTGPFGNIAHGTSSILAAKMAMKYSDYVITEAGFGSDLGAEKFINMVSRIGNLKISAVVIVATIRAMKLLGGSEDKNGIASGFNNLKRHYDNLTRFGFHPVVAINKFSNDTEEEIQFLDGMLKKNNMEYQLSEVFMKGGDGALSLAKTVLEKCEKTTDNIKYTYNFDDGIREKIESIGLNIYGVNRVEFSKKALSDIRRMEKNGYAGLPICMAKSQYSLSGNPLENDDNILRVTSASVSSGAGFIVVYSGDIMTMPGLPKEPAACNIHIDGEGTIYNLE</sequence>
<dbReference type="GO" id="GO:0035999">
    <property type="term" value="P:tetrahydrofolate interconversion"/>
    <property type="evidence" value="ECO:0007669"/>
    <property type="project" value="UniProtKB-UniRule"/>
</dbReference>
<evidence type="ECO:0000313" key="8">
    <source>
        <dbReference type="Proteomes" id="UP000195607"/>
    </source>
</evidence>
<dbReference type="NCBIfam" id="NF010030">
    <property type="entry name" value="PRK13505.1"/>
    <property type="match status" value="1"/>
</dbReference>
<evidence type="ECO:0000256" key="6">
    <source>
        <dbReference type="HAMAP-Rule" id="MF_01543"/>
    </source>
</evidence>
<dbReference type="Pfam" id="PF01268">
    <property type="entry name" value="FTHFS"/>
    <property type="match status" value="1"/>
</dbReference>
<evidence type="ECO:0000256" key="2">
    <source>
        <dbReference type="ARBA" id="ARBA00022563"/>
    </source>
</evidence>
<comment type="similarity">
    <text evidence="6">Belongs to the formate--tetrahydrofolate ligase family.</text>
</comment>
<dbReference type="AlphaFoldDB" id="A0A1N5UNS1"/>
<dbReference type="GO" id="GO:0004329">
    <property type="term" value="F:formate-tetrahydrofolate ligase activity"/>
    <property type="evidence" value="ECO:0007669"/>
    <property type="project" value="UniProtKB-UniRule"/>
</dbReference>
<evidence type="ECO:0000313" key="7">
    <source>
        <dbReference type="EMBL" id="SIM62210.1"/>
    </source>
</evidence>
<keyword evidence="3 6" id="KW-0436">Ligase</keyword>
<comment type="catalytic activity">
    <reaction evidence="6">
        <text>(6S)-5,6,7,8-tetrahydrofolate + formate + ATP = (6R)-10-formyltetrahydrofolate + ADP + phosphate</text>
        <dbReference type="Rhea" id="RHEA:20221"/>
        <dbReference type="ChEBI" id="CHEBI:15740"/>
        <dbReference type="ChEBI" id="CHEBI:30616"/>
        <dbReference type="ChEBI" id="CHEBI:43474"/>
        <dbReference type="ChEBI" id="CHEBI:57453"/>
        <dbReference type="ChEBI" id="CHEBI:195366"/>
        <dbReference type="ChEBI" id="CHEBI:456216"/>
        <dbReference type="EC" id="6.3.4.3"/>
    </reaction>
</comment>
<accession>A0A1N5UNS1</accession>
<dbReference type="InterPro" id="IPR020628">
    <property type="entry name" value="Formate_THF_ligase_CS"/>
</dbReference>
<dbReference type="InterPro" id="IPR000559">
    <property type="entry name" value="Formate_THF_ligase"/>
</dbReference>
<evidence type="ECO:0000256" key="3">
    <source>
        <dbReference type="ARBA" id="ARBA00022598"/>
    </source>
</evidence>
<dbReference type="InterPro" id="IPR027417">
    <property type="entry name" value="P-loop_NTPase"/>
</dbReference>